<comment type="function">
    <text evidence="17">Transfers mannose from GDP-mannose to dolichol monophosphate to form dolichol phosphate mannose (Dol-P-Man) which is the mannosyl donor in pathways leading to N-glycosylation, glycosyl phosphatidylinositol membrane anchoring, and O-mannosylation of proteins.</text>
</comment>
<dbReference type="EMBL" id="QQST01000002">
    <property type="protein sequence ID" value="RDI70073.1"/>
    <property type="molecule type" value="Genomic_DNA"/>
</dbReference>
<dbReference type="CDD" id="cd06442">
    <property type="entry name" value="DPM1_like"/>
    <property type="match status" value="1"/>
</dbReference>
<evidence type="ECO:0000256" key="14">
    <source>
        <dbReference type="ARBA" id="ARBA00022989"/>
    </source>
</evidence>
<keyword evidence="28" id="KW-1185">Reference proteome</keyword>
<keyword evidence="14 22" id="KW-1133">Transmembrane helix</keyword>
<reference evidence="27" key="1">
    <citation type="submission" date="2016-10" db="EMBL/GenBank/DDBJ databases">
        <authorList>
            <person name="Varghese N."/>
            <person name="Submissions S."/>
        </authorList>
    </citation>
    <scope>NUCLEOTIDE SEQUENCE [LARGE SCALE GENOMIC DNA]</scope>
    <source>
        <strain evidence="27">CGMCC 1.12397</strain>
    </source>
</reference>
<evidence type="ECO:0000256" key="2">
    <source>
        <dbReference type="ARBA" id="ARBA00001936"/>
    </source>
</evidence>
<keyword evidence="10 26" id="KW-0808">Transferase</keyword>
<feature type="transmembrane region" description="Helical" evidence="22">
    <location>
        <begin position="352"/>
        <end position="374"/>
    </location>
</feature>
<dbReference type="Gene3D" id="3.90.550.10">
    <property type="entry name" value="Spore Coat Polysaccharide Biosynthesis Protein SpsA, Chain A"/>
    <property type="match status" value="1"/>
</dbReference>
<keyword evidence="9 26" id="KW-0328">Glycosyltransferase</keyword>
<evidence type="ECO:0000256" key="3">
    <source>
        <dbReference type="ARBA" id="ARBA00001946"/>
    </source>
</evidence>
<dbReference type="GO" id="GO:0035269">
    <property type="term" value="P:protein O-linked glycosylation via mannose"/>
    <property type="evidence" value="ECO:0007669"/>
    <property type="project" value="TreeGrafter"/>
</dbReference>
<feature type="transmembrane region" description="Helical" evidence="22">
    <location>
        <begin position="327"/>
        <end position="346"/>
    </location>
</feature>
<gene>
    <name evidence="25" type="ORF">DWB78_15710</name>
    <name evidence="26" type="ORF">SAMN05216278_3245</name>
</gene>
<feature type="domain" description="Glycosyltransferase 2-like" evidence="23">
    <location>
        <begin position="24"/>
        <end position="190"/>
    </location>
</feature>
<evidence type="ECO:0000256" key="9">
    <source>
        <dbReference type="ARBA" id="ARBA00022676"/>
    </source>
</evidence>
<keyword evidence="12" id="KW-0479">Metal-binding</keyword>
<evidence type="ECO:0000313" key="27">
    <source>
        <dbReference type="Proteomes" id="UP000199289"/>
    </source>
</evidence>
<evidence type="ECO:0000256" key="6">
    <source>
        <dbReference type="ARBA" id="ARBA00004922"/>
    </source>
</evidence>
<evidence type="ECO:0000256" key="12">
    <source>
        <dbReference type="ARBA" id="ARBA00022723"/>
    </source>
</evidence>
<evidence type="ECO:0000256" key="5">
    <source>
        <dbReference type="ARBA" id="ARBA00004308"/>
    </source>
</evidence>
<protein>
    <recommendedName>
        <fullName evidence="18">Dolichol-phosphate mannosyltransferase</fullName>
        <ecNumber evidence="8">2.4.1.83</ecNumber>
    </recommendedName>
    <alternativeName>
        <fullName evidence="20">Dolichol-phosphate mannose synthase</fullName>
    </alternativeName>
    <alternativeName>
        <fullName evidence="19">Dolichyl-phosphate beta-D-mannosyltransferase</fullName>
    </alternativeName>
    <alternativeName>
        <fullName evidence="21">Mannose-P-dolichol synthase</fullName>
    </alternativeName>
</protein>
<reference evidence="26" key="2">
    <citation type="submission" date="2016-10" db="EMBL/GenBank/DDBJ databases">
        <authorList>
            <person name="de Groot N.N."/>
        </authorList>
    </citation>
    <scope>NUCLEOTIDE SEQUENCE [LARGE SCALE GENOMIC DNA]</scope>
    <source>
        <strain evidence="26">CGMCC 1.12397</strain>
    </source>
</reference>
<dbReference type="EMBL" id="FNKQ01000004">
    <property type="protein sequence ID" value="SDR01054.1"/>
    <property type="molecule type" value="Genomic_DNA"/>
</dbReference>
<feature type="transmembrane region" description="Helical" evidence="22">
    <location>
        <begin position="293"/>
        <end position="315"/>
    </location>
</feature>
<dbReference type="Pfam" id="PF00535">
    <property type="entry name" value="Glycos_transf_2"/>
    <property type="match status" value="1"/>
</dbReference>
<dbReference type="SUPFAM" id="SSF53448">
    <property type="entry name" value="Nucleotide-diphospho-sugar transferases"/>
    <property type="match status" value="1"/>
</dbReference>
<dbReference type="InterPro" id="IPR039528">
    <property type="entry name" value="DPM1-like"/>
</dbReference>
<evidence type="ECO:0000256" key="15">
    <source>
        <dbReference type="ARBA" id="ARBA00023136"/>
    </source>
</evidence>
<dbReference type="FunFam" id="3.90.550.10:FF:000119">
    <property type="entry name" value="Dolichol-phosphate mannosyltransferase subunit 1"/>
    <property type="match status" value="1"/>
</dbReference>
<dbReference type="InterPro" id="IPR001173">
    <property type="entry name" value="Glyco_trans_2-like"/>
</dbReference>
<evidence type="ECO:0000256" key="20">
    <source>
        <dbReference type="ARBA" id="ARBA00082614"/>
    </source>
</evidence>
<dbReference type="GO" id="GO:0000271">
    <property type="term" value="P:polysaccharide biosynthetic process"/>
    <property type="evidence" value="ECO:0007669"/>
    <property type="project" value="InterPro"/>
</dbReference>
<dbReference type="AlphaFoldDB" id="A0A1H1FJM9"/>
<evidence type="ECO:0000256" key="7">
    <source>
        <dbReference type="ARBA" id="ARBA00006739"/>
    </source>
</evidence>
<feature type="transmembrane region" description="Helical" evidence="22">
    <location>
        <begin position="267"/>
        <end position="287"/>
    </location>
</feature>
<evidence type="ECO:0000256" key="11">
    <source>
        <dbReference type="ARBA" id="ARBA00022692"/>
    </source>
</evidence>
<dbReference type="GO" id="GO:0016020">
    <property type="term" value="C:membrane"/>
    <property type="evidence" value="ECO:0007669"/>
    <property type="project" value="UniProtKB-SubCell"/>
</dbReference>
<evidence type="ECO:0000256" key="4">
    <source>
        <dbReference type="ARBA" id="ARBA00004141"/>
    </source>
</evidence>
<comment type="similarity">
    <text evidence="7">Belongs to the glycosyltransferase 2 family.</text>
</comment>
<evidence type="ECO:0000256" key="17">
    <source>
        <dbReference type="ARBA" id="ARBA00053724"/>
    </source>
</evidence>
<organism evidence="26 27">
    <name type="scientific">Halopelagius longus</name>
    <dbReference type="NCBI Taxonomy" id="1236180"/>
    <lineage>
        <taxon>Archaea</taxon>
        <taxon>Methanobacteriati</taxon>
        <taxon>Methanobacteriota</taxon>
        <taxon>Stenosarchaea group</taxon>
        <taxon>Halobacteria</taxon>
        <taxon>Halobacteriales</taxon>
        <taxon>Haloferacaceae</taxon>
    </lineage>
</organism>
<dbReference type="GO" id="GO:0006506">
    <property type="term" value="P:GPI anchor biosynthetic process"/>
    <property type="evidence" value="ECO:0007669"/>
    <property type="project" value="TreeGrafter"/>
</dbReference>
<evidence type="ECO:0000313" key="26">
    <source>
        <dbReference type="EMBL" id="SDR01054.1"/>
    </source>
</evidence>
<comment type="cofactor">
    <cofactor evidence="1">
        <name>Ca(2+)</name>
        <dbReference type="ChEBI" id="CHEBI:29108"/>
    </cofactor>
</comment>
<feature type="domain" description="GtrA/DPMS transmembrane" evidence="24">
    <location>
        <begin position="267"/>
        <end position="381"/>
    </location>
</feature>
<name>A0A1H1FJM9_9EURY</name>
<evidence type="ECO:0000259" key="24">
    <source>
        <dbReference type="Pfam" id="PF04138"/>
    </source>
</evidence>
<dbReference type="InterPro" id="IPR029044">
    <property type="entry name" value="Nucleotide-diphossugar_trans"/>
</dbReference>
<keyword evidence="15 22" id="KW-0472">Membrane</keyword>
<evidence type="ECO:0000256" key="21">
    <source>
        <dbReference type="ARBA" id="ARBA00083744"/>
    </source>
</evidence>
<dbReference type="OrthoDB" id="11098at2157"/>
<evidence type="ECO:0000256" key="13">
    <source>
        <dbReference type="ARBA" id="ARBA00022842"/>
    </source>
</evidence>
<evidence type="ECO:0000256" key="18">
    <source>
        <dbReference type="ARBA" id="ARBA00074878"/>
    </source>
</evidence>
<dbReference type="PANTHER" id="PTHR43398:SF1">
    <property type="entry name" value="DOLICHOL-PHOSPHATE MANNOSYLTRANSFERASE SUBUNIT 1"/>
    <property type="match status" value="1"/>
</dbReference>
<dbReference type="GO" id="GO:0006488">
    <property type="term" value="P:dolichol-linked oligosaccharide biosynthetic process"/>
    <property type="evidence" value="ECO:0007669"/>
    <property type="project" value="TreeGrafter"/>
</dbReference>
<evidence type="ECO:0000256" key="19">
    <source>
        <dbReference type="ARBA" id="ARBA00082336"/>
    </source>
</evidence>
<dbReference type="Pfam" id="PF04138">
    <property type="entry name" value="GtrA_DPMS_TM"/>
    <property type="match status" value="1"/>
</dbReference>
<comment type="pathway">
    <text evidence="6">Protein modification; protein glycosylation.</text>
</comment>
<dbReference type="Proteomes" id="UP000255421">
    <property type="component" value="Unassembled WGS sequence"/>
</dbReference>
<evidence type="ECO:0000313" key="25">
    <source>
        <dbReference type="EMBL" id="RDI70073.1"/>
    </source>
</evidence>
<dbReference type="InterPro" id="IPR007267">
    <property type="entry name" value="GtrA_DPMS_TM"/>
</dbReference>
<evidence type="ECO:0000256" key="22">
    <source>
        <dbReference type="SAM" id="Phobius"/>
    </source>
</evidence>
<evidence type="ECO:0000256" key="10">
    <source>
        <dbReference type="ARBA" id="ARBA00022679"/>
    </source>
</evidence>
<dbReference type="GO" id="GO:0012505">
    <property type="term" value="C:endomembrane system"/>
    <property type="evidence" value="ECO:0007669"/>
    <property type="project" value="UniProtKB-SubCell"/>
</dbReference>
<comment type="subcellular location">
    <subcellularLocation>
        <location evidence="5">Endomembrane system</location>
    </subcellularLocation>
    <subcellularLocation>
        <location evidence="4">Membrane</location>
        <topology evidence="4">Multi-pass membrane protein</topology>
    </subcellularLocation>
</comment>
<dbReference type="Proteomes" id="UP000199289">
    <property type="component" value="Unassembled WGS sequence"/>
</dbReference>
<evidence type="ECO:0000259" key="23">
    <source>
        <dbReference type="Pfam" id="PF00535"/>
    </source>
</evidence>
<sequence length="402" mass="44426">MSSTATQEGDTSASQSREQALSISVIVPTYNERENIERIVDRCLAALSDRSMELLVVDDDSPDRTWELAREEYRDDSRVRVVRRTSDKGLAQSVTEGFRRSKNDVCAVIDADLQHPPEKLPELLDALEDGADVVIGSRYLDGGGIENWSRTRKVVSKGAGLFSKALLPEIRGCSDPMSGFFAVRREIVQDVVLDPEGYKILLELLVKCDYDTIVEVPYVFRDREYGESKLTASEYQFYVEHVLMLSTVWLGTTLTRNSRKVVRMLEFFAVGALGVVVNMGVFAAFSYGLQEHFLIGGVVAFVAALNFNFVGNYAITFNRPQADLLEMYYKFNLVSLGGLVVYTAALTGAIEIAQLPALVANGVAIATGAVFNYVGTEEFAFADADTRQETTTSAVTIEQYAD</sequence>
<proteinExistence type="inferred from homology"/>
<dbReference type="PANTHER" id="PTHR43398">
    <property type="entry name" value="DOLICHOL-PHOSPHATE MANNOSYLTRANSFERASE SUBUNIT 1"/>
    <property type="match status" value="1"/>
</dbReference>
<evidence type="ECO:0000313" key="28">
    <source>
        <dbReference type="Proteomes" id="UP000255421"/>
    </source>
</evidence>
<dbReference type="EC" id="2.4.1.83" evidence="8"/>
<accession>A0A1H1FJM9</accession>
<dbReference type="RefSeq" id="WP_092538745.1">
    <property type="nucleotide sequence ID" value="NZ_FNKQ01000004.1"/>
</dbReference>
<comment type="cofactor">
    <cofactor evidence="2">
        <name>Mn(2+)</name>
        <dbReference type="ChEBI" id="CHEBI:29035"/>
    </cofactor>
</comment>
<keyword evidence="13" id="KW-0460">Magnesium</keyword>
<evidence type="ECO:0000256" key="1">
    <source>
        <dbReference type="ARBA" id="ARBA00001913"/>
    </source>
</evidence>
<evidence type="ECO:0000256" key="8">
    <source>
        <dbReference type="ARBA" id="ARBA00012704"/>
    </source>
</evidence>
<evidence type="ECO:0000256" key="16">
    <source>
        <dbReference type="ARBA" id="ARBA00023211"/>
    </source>
</evidence>
<dbReference type="GO" id="GO:0046872">
    <property type="term" value="F:metal ion binding"/>
    <property type="evidence" value="ECO:0007669"/>
    <property type="project" value="UniProtKB-KW"/>
</dbReference>
<reference evidence="25 28" key="3">
    <citation type="submission" date="2018-07" db="EMBL/GenBank/DDBJ databases">
        <title>Genome sequence of extremly halophilic archaeon Halopelagius longus strain BC12-B1.</title>
        <authorList>
            <person name="Zhang X."/>
        </authorList>
    </citation>
    <scope>NUCLEOTIDE SEQUENCE [LARGE SCALE GENOMIC DNA]</scope>
    <source>
        <strain evidence="25 28">BC12-B1</strain>
    </source>
</reference>
<keyword evidence="11 22" id="KW-0812">Transmembrane</keyword>
<dbReference type="GO" id="GO:0004582">
    <property type="term" value="F:dolichyl-phosphate beta-D-mannosyltransferase activity"/>
    <property type="evidence" value="ECO:0007669"/>
    <property type="project" value="UniProtKB-EC"/>
</dbReference>
<keyword evidence="16" id="KW-0464">Manganese</keyword>
<comment type="cofactor">
    <cofactor evidence="3">
        <name>Mg(2+)</name>
        <dbReference type="ChEBI" id="CHEBI:18420"/>
    </cofactor>
</comment>